<keyword evidence="2" id="KW-1185">Reference proteome</keyword>
<gene>
    <name evidence="1" type="ORF">COCNU_01G004540</name>
</gene>
<reference evidence="1" key="2">
    <citation type="submission" date="2019-07" db="EMBL/GenBank/DDBJ databases">
        <authorList>
            <person name="Yang Y."/>
            <person name="Bocs S."/>
            <person name="Baudouin L."/>
        </authorList>
    </citation>
    <scope>NUCLEOTIDE SEQUENCE</scope>
    <source>
        <tissue evidence="1">Spear leaf of Hainan Tall coconut</tissue>
    </source>
</reference>
<accession>A0A8K0HTY6</accession>
<organism evidence="1 2">
    <name type="scientific">Cocos nucifera</name>
    <name type="common">Coconut palm</name>
    <dbReference type="NCBI Taxonomy" id="13894"/>
    <lineage>
        <taxon>Eukaryota</taxon>
        <taxon>Viridiplantae</taxon>
        <taxon>Streptophyta</taxon>
        <taxon>Embryophyta</taxon>
        <taxon>Tracheophyta</taxon>
        <taxon>Spermatophyta</taxon>
        <taxon>Magnoliopsida</taxon>
        <taxon>Liliopsida</taxon>
        <taxon>Arecaceae</taxon>
        <taxon>Arecoideae</taxon>
        <taxon>Cocoseae</taxon>
        <taxon>Attaleinae</taxon>
        <taxon>Cocos</taxon>
    </lineage>
</organism>
<dbReference type="EMBL" id="CM017872">
    <property type="protein sequence ID" value="KAG1326520.1"/>
    <property type="molecule type" value="Genomic_DNA"/>
</dbReference>
<proteinExistence type="predicted"/>
<dbReference type="AlphaFoldDB" id="A0A8K0HTY6"/>
<sequence>MLLEYAVAGYRAENCYSSHQATSSKWVIYFHSVLTSFQLDQSSNQPVQQVGESMG</sequence>
<protein>
    <submittedName>
        <fullName evidence="1">Uncharacterized protein</fullName>
    </submittedName>
</protein>
<evidence type="ECO:0000313" key="1">
    <source>
        <dbReference type="EMBL" id="KAG1326520.1"/>
    </source>
</evidence>
<evidence type="ECO:0000313" key="2">
    <source>
        <dbReference type="Proteomes" id="UP000797356"/>
    </source>
</evidence>
<reference evidence="1" key="1">
    <citation type="journal article" date="2017" name="Gigascience">
        <title>The genome draft of coconut (Cocos nucifera).</title>
        <authorList>
            <person name="Xiao Y."/>
            <person name="Xu P."/>
            <person name="Fan H."/>
            <person name="Baudouin L."/>
            <person name="Xia W."/>
            <person name="Bocs S."/>
            <person name="Xu J."/>
            <person name="Li Q."/>
            <person name="Guo A."/>
            <person name="Zhou L."/>
            <person name="Li J."/>
            <person name="Wu Y."/>
            <person name="Ma Z."/>
            <person name="Armero A."/>
            <person name="Issali A.E."/>
            <person name="Liu N."/>
            <person name="Peng M."/>
            <person name="Yang Y."/>
        </authorList>
    </citation>
    <scope>NUCLEOTIDE SEQUENCE</scope>
    <source>
        <tissue evidence="1">Spear leaf of Hainan Tall coconut</tissue>
    </source>
</reference>
<dbReference type="Proteomes" id="UP000797356">
    <property type="component" value="Chromosome 1"/>
</dbReference>
<comment type="caution">
    <text evidence="1">The sequence shown here is derived from an EMBL/GenBank/DDBJ whole genome shotgun (WGS) entry which is preliminary data.</text>
</comment>
<name>A0A8K0HTY6_COCNU</name>